<evidence type="ECO:0000313" key="1">
    <source>
        <dbReference type="EMBL" id="MBX68706.1"/>
    </source>
</evidence>
<sequence length="60" mass="6693">MSESASTMFSAYASFAASMMLVRSMANELVPPELRRYISAAIHYLFTPVSPNLILIVEEH</sequence>
<organism evidence="1">
    <name type="scientific">Rhizophora mucronata</name>
    <name type="common">Asiatic mangrove</name>
    <dbReference type="NCBI Taxonomy" id="61149"/>
    <lineage>
        <taxon>Eukaryota</taxon>
        <taxon>Viridiplantae</taxon>
        <taxon>Streptophyta</taxon>
        <taxon>Embryophyta</taxon>
        <taxon>Tracheophyta</taxon>
        <taxon>Spermatophyta</taxon>
        <taxon>Magnoliopsida</taxon>
        <taxon>eudicotyledons</taxon>
        <taxon>Gunneridae</taxon>
        <taxon>Pentapetalae</taxon>
        <taxon>rosids</taxon>
        <taxon>fabids</taxon>
        <taxon>Malpighiales</taxon>
        <taxon>Rhizophoraceae</taxon>
        <taxon>Rhizophora</taxon>
    </lineage>
</organism>
<reference evidence="1" key="1">
    <citation type="submission" date="2018-02" db="EMBL/GenBank/DDBJ databases">
        <title>Rhizophora mucronata_Transcriptome.</title>
        <authorList>
            <person name="Meera S.P."/>
            <person name="Sreeshan A."/>
            <person name="Augustine A."/>
        </authorList>
    </citation>
    <scope>NUCLEOTIDE SEQUENCE</scope>
    <source>
        <tissue evidence="1">Leaf</tissue>
    </source>
</reference>
<dbReference type="EMBL" id="GGEC01088222">
    <property type="protein sequence ID" value="MBX68706.1"/>
    <property type="molecule type" value="Transcribed_RNA"/>
</dbReference>
<name>A0A2P2QNW4_RHIMU</name>
<accession>A0A2P2QNW4</accession>
<dbReference type="AlphaFoldDB" id="A0A2P2QNW4"/>
<protein>
    <submittedName>
        <fullName evidence="1">Uncharacterized protein</fullName>
    </submittedName>
</protein>
<proteinExistence type="predicted"/>